<dbReference type="Proteomes" id="UP001157418">
    <property type="component" value="Unassembled WGS sequence"/>
</dbReference>
<name>A0AAU9ME14_9ASTR</name>
<protein>
    <submittedName>
        <fullName evidence="1">Uncharacterized protein</fullName>
    </submittedName>
</protein>
<evidence type="ECO:0000313" key="2">
    <source>
        <dbReference type="Proteomes" id="UP001157418"/>
    </source>
</evidence>
<keyword evidence="2" id="KW-1185">Reference proteome</keyword>
<comment type="caution">
    <text evidence="1">The sequence shown here is derived from an EMBL/GenBank/DDBJ whole genome shotgun (WGS) entry which is preliminary data.</text>
</comment>
<evidence type="ECO:0000313" key="1">
    <source>
        <dbReference type="EMBL" id="CAH1423746.1"/>
    </source>
</evidence>
<reference evidence="1 2" key="1">
    <citation type="submission" date="2022-01" db="EMBL/GenBank/DDBJ databases">
        <authorList>
            <person name="Xiong W."/>
            <person name="Schranz E."/>
        </authorList>
    </citation>
    <scope>NUCLEOTIDE SEQUENCE [LARGE SCALE GENOMIC DNA]</scope>
</reference>
<dbReference type="AlphaFoldDB" id="A0AAU9ME14"/>
<organism evidence="1 2">
    <name type="scientific">Lactuca virosa</name>
    <dbReference type="NCBI Taxonomy" id="75947"/>
    <lineage>
        <taxon>Eukaryota</taxon>
        <taxon>Viridiplantae</taxon>
        <taxon>Streptophyta</taxon>
        <taxon>Embryophyta</taxon>
        <taxon>Tracheophyta</taxon>
        <taxon>Spermatophyta</taxon>
        <taxon>Magnoliopsida</taxon>
        <taxon>eudicotyledons</taxon>
        <taxon>Gunneridae</taxon>
        <taxon>Pentapetalae</taxon>
        <taxon>asterids</taxon>
        <taxon>campanulids</taxon>
        <taxon>Asterales</taxon>
        <taxon>Asteraceae</taxon>
        <taxon>Cichorioideae</taxon>
        <taxon>Cichorieae</taxon>
        <taxon>Lactucinae</taxon>
        <taxon>Lactuca</taxon>
    </lineage>
</organism>
<sequence length="184" mass="21352">MPGWMVKLVTVAPDFSSFLLPFPSSPPFFPSSAPQTRPPLVRSICCLHLRRTVAAAGRRSRRRRRTHPLVRRRRSCVRRPSFSVFPTDSPGRRLHLPSPSRRRICPPNLTASLLDFFPKIDVLLLTTTQSMFEVQLNASMLHGFFVRGIIEYNFRIIRVLPLAHEFLQLLLRAKLMFFYFEGLY</sequence>
<accession>A0AAU9ME14</accession>
<dbReference type="EMBL" id="CAKMRJ010001112">
    <property type="protein sequence ID" value="CAH1423746.1"/>
    <property type="molecule type" value="Genomic_DNA"/>
</dbReference>
<proteinExistence type="predicted"/>
<gene>
    <name evidence="1" type="ORF">LVIROSA_LOCUS11012</name>
</gene>